<feature type="coiled-coil region" evidence="1">
    <location>
        <begin position="373"/>
        <end position="430"/>
    </location>
</feature>
<dbReference type="CDD" id="cd00338">
    <property type="entry name" value="Ser_Recombinase"/>
    <property type="match status" value="1"/>
</dbReference>
<dbReference type="Proteomes" id="UP000190229">
    <property type="component" value="Unassembled WGS sequence"/>
</dbReference>
<organism evidence="4 5">
    <name type="scientific">Ferroacidibacillus organovorans</name>
    <dbReference type="NCBI Taxonomy" id="1765683"/>
    <lineage>
        <taxon>Bacteria</taxon>
        <taxon>Bacillati</taxon>
        <taxon>Bacillota</taxon>
        <taxon>Bacilli</taxon>
        <taxon>Bacillales</taxon>
        <taxon>Alicyclobacillaceae</taxon>
        <taxon>Ferroacidibacillus</taxon>
    </lineage>
</organism>
<protein>
    <recommendedName>
        <fullName evidence="6">Recombinase domain-containing protein</fullName>
    </recommendedName>
</protein>
<dbReference type="PROSITE" id="PS51736">
    <property type="entry name" value="RECOMBINASES_3"/>
    <property type="match status" value="1"/>
</dbReference>
<comment type="caution">
    <text evidence="4">The sequence shown here is derived from an EMBL/GenBank/DDBJ whole genome shotgun (WGS) entry which is preliminary data.</text>
</comment>
<evidence type="ECO:0008006" key="6">
    <source>
        <dbReference type="Google" id="ProtNLM"/>
    </source>
</evidence>
<dbReference type="GO" id="GO:0000150">
    <property type="term" value="F:DNA strand exchange activity"/>
    <property type="evidence" value="ECO:0007669"/>
    <property type="project" value="InterPro"/>
</dbReference>
<dbReference type="PANTHER" id="PTHR30461:SF23">
    <property type="entry name" value="DNA RECOMBINASE-RELATED"/>
    <property type="match status" value="1"/>
</dbReference>
<dbReference type="InterPro" id="IPR038109">
    <property type="entry name" value="DNA_bind_recomb_sf"/>
</dbReference>
<sequence length="498" mass="57448">MRSNMQRAVGYCRRSDKKQEGNHSVEIQKMSMEAAAVRLGIEIDEFFIDDAVSAFAYNASERSEMKRLKSRVINDLSISVVLFYDESRVSRQVTDFVNEIYTEIKELRPDVKFYSADGSSHKEWDPNDPITIINFVLANEESSKKSSRAIDSQKIVLNKDVPTRPGAKPPYGMMKEGDTLVHNDQAPIVYLIFHLASWGYSEDQIAQCLNRAEIPSPSNGLWASSSINMILSKRIYLGDLEWYVRKGRKNGARSNSAQISMFTDVYEPIIPLDLWTLVQELKTEKRTTKRKMNSRHTLQGLLKCGHCHSTFLHKNYTPAKSEKQYVIYKCESCGYRLESKVVEEQIIEKISMDWGIHPNWFLQQAHKMLEGWVRLLEGEISNYKNRLQQAEAYLKSTHLNPEIEDSIEAVRQLIAEKEKLQTQISLLLSKDEVLWRTRFGDQINLQLLNTTELRTVLFQIVEVVQIRRNARGDVMPNIVYRVTPFTNLNIVMNHSKGT</sequence>
<feature type="domain" description="Resolvase/invertase-type recombinase catalytic" evidence="2">
    <location>
        <begin position="7"/>
        <end position="162"/>
    </location>
</feature>
<dbReference type="Pfam" id="PF00239">
    <property type="entry name" value="Resolvase"/>
    <property type="match status" value="1"/>
</dbReference>
<evidence type="ECO:0000259" key="3">
    <source>
        <dbReference type="PROSITE" id="PS51737"/>
    </source>
</evidence>
<reference evidence="4 5" key="1">
    <citation type="submission" date="2017-02" db="EMBL/GenBank/DDBJ databases">
        <title>Draft genome of Acidibacillus ferrooxidans Huett2.</title>
        <authorList>
            <person name="Schopf S."/>
        </authorList>
    </citation>
    <scope>NUCLEOTIDE SEQUENCE [LARGE SCALE GENOMIC DNA]</scope>
    <source>
        <strain evidence="4 5">Huett2</strain>
    </source>
</reference>
<proteinExistence type="predicted"/>
<evidence type="ECO:0000313" key="5">
    <source>
        <dbReference type="Proteomes" id="UP000190229"/>
    </source>
</evidence>
<dbReference type="InterPro" id="IPR006119">
    <property type="entry name" value="Resolv_N"/>
</dbReference>
<dbReference type="Gene3D" id="3.90.1750.20">
    <property type="entry name" value="Putative Large Serine Recombinase, Chain B, Domain 2"/>
    <property type="match status" value="1"/>
</dbReference>
<dbReference type="SMART" id="SM00857">
    <property type="entry name" value="Resolvase"/>
    <property type="match status" value="1"/>
</dbReference>
<dbReference type="Pfam" id="PF07508">
    <property type="entry name" value="Recombinase"/>
    <property type="match status" value="1"/>
</dbReference>
<name>A0A1V4ER04_9BACL</name>
<dbReference type="Gene3D" id="3.40.50.1390">
    <property type="entry name" value="Resolvase, N-terminal catalytic domain"/>
    <property type="match status" value="1"/>
</dbReference>
<dbReference type="InterPro" id="IPR050639">
    <property type="entry name" value="SSR_resolvase"/>
</dbReference>
<keyword evidence="1" id="KW-0175">Coiled coil</keyword>
<dbReference type="SUPFAM" id="SSF53041">
    <property type="entry name" value="Resolvase-like"/>
    <property type="match status" value="1"/>
</dbReference>
<accession>A0A1V4ER04</accession>
<dbReference type="AlphaFoldDB" id="A0A1V4ER04"/>
<dbReference type="InterPro" id="IPR011109">
    <property type="entry name" value="DNA_bind_recombinase_dom"/>
</dbReference>
<gene>
    <name evidence="4" type="ORF">B2M26_12935</name>
</gene>
<keyword evidence="5" id="KW-1185">Reference proteome</keyword>
<evidence type="ECO:0000256" key="1">
    <source>
        <dbReference type="SAM" id="Coils"/>
    </source>
</evidence>
<dbReference type="PROSITE" id="PS51737">
    <property type="entry name" value="RECOMBINASE_DNA_BIND"/>
    <property type="match status" value="1"/>
</dbReference>
<dbReference type="GO" id="GO:0003677">
    <property type="term" value="F:DNA binding"/>
    <property type="evidence" value="ECO:0007669"/>
    <property type="project" value="InterPro"/>
</dbReference>
<evidence type="ECO:0000313" key="4">
    <source>
        <dbReference type="EMBL" id="OPG15356.1"/>
    </source>
</evidence>
<dbReference type="PANTHER" id="PTHR30461">
    <property type="entry name" value="DNA-INVERTASE FROM LAMBDOID PROPHAGE"/>
    <property type="match status" value="1"/>
</dbReference>
<evidence type="ECO:0000259" key="2">
    <source>
        <dbReference type="PROSITE" id="PS51736"/>
    </source>
</evidence>
<dbReference type="EMBL" id="MWPS01000038">
    <property type="protein sequence ID" value="OPG15356.1"/>
    <property type="molecule type" value="Genomic_DNA"/>
</dbReference>
<dbReference type="InterPro" id="IPR036162">
    <property type="entry name" value="Resolvase-like_N_sf"/>
</dbReference>
<feature type="domain" description="Recombinase" evidence="3">
    <location>
        <begin position="170"/>
        <end position="288"/>
    </location>
</feature>